<keyword evidence="7" id="KW-1185">Reference proteome</keyword>
<dbReference type="Pfam" id="PF07043">
    <property type="entry name" value="DUF1328"/>
    <property type="match status" value="1"/>
</dbReference>
<reference evidence="6 7" key="1">
    <citation type="submission" date="2021-12" db="EMBL/GenBank/DDBJ databases">
        <title>Discovery of the Pendulisporaceae a myxobacterial family with distinct sporulation behavior and unique specialized metabolism.</title>
        <authorList>
            <person name="Garcia R."/>
            <person name="Popoff A."/>
            <person name="Bader C.D."/>
            <person name="Loehr J."/>
            <person name="Walesch S."/>
            <person name="Walt C."/>
            <person name="Boldt J."/>
            <person name="Bunk B."/>
            <person name="Haeckl F.J.F.P.J."/>
            <person name="Gunesch A.P."/>
            <person name="Birkelbach J."/>
            <person name="Nuebel U."/>
            <person name="Pietschmann T."/>
            <person name="Bach T."/>
            <person name="Mueller R."/>
        </authorList>
    </citation>
    <scope>NUCLEOTIDE SEQUENCE [LARGE SCALE GENOMIC DNA]</scope>
    <source>
        <strain evidence="6 7">MSr12523</strain>
    </source>
</reference>
<dbReference type="EMBL" id="CP089982">
    <property type="protein sequence ID" value="WXA90420.1"/>
    <property type="molecule type" value="Genomic_DNA"/>
</dbReference>
<proteinExistence type="inferred from homology"/>
<keyword evidence="2 5" id="KW-0812">Transmembrane</keyword>
<dbReference type="HAMAP" id="MF_01361">
    <property type="entry name" value="UPF0391"/>
    <property type="match status" value="1"/>
</dbReference>
<protein>
    <submittedName>
        <fullName evidence="6">DUF1328 domain-containing protein</fullName>
    </submittedName>
</protein>
<evidence type="ECO:0000313" key="6">
    <source>
        <dbReference type="EMBL" id="WXA90420.1"/>
    </source>
</evidence>
<evidence type="ECO:0000256" key="1">
    <source>
        <dbReference type="ARBA" id="ARBA00022475"/>
    </source>
</evidence>
<organism evidence="6 7">
    <name type="scientific">Pendulispora brunnea</name>
    <dbReference type="NCBI Taxonomy" id="2905690"/>
    <lineage>
        <taxon>Bacteria</taxon>
        <taxon>Pseudomonadati</taxon>
        <taxon>Myxococcota</taxon>
        <taxon>Myxococcia</taxon>
        <taxon>Myxococcales</taxon>
        <taxon>Sorangiineae</taxon>
        <taxon>Pendulisporaceae</taxon>
        <taxon>Pendulispora</taxon>
    </lineage>
</organism>
<keyword evidence="1" id="KW-1003">Cell membrane</keyword>
<dbReference type="InterPro" id="IPR009760">
    <property type="entry name" value="DUF1328"/>
</dbReference>
<evidence type="ECO:0000256" key="4">
    <source>
        <dbReference type="ARBA" id="ARBA00023136"/>
    </source>
</evidence>
<evidence type="ECO:0000313" key="7">
    <source>
        <dbReference type="Proteomes" id="UP001379533"/>
    </source>
</evidence>
<feature type="transmembrane region" description="Helical" evidence="5">
    <location>
        <begin position="33"/>
        <end position="49"/>
    </location>
</feature>
<dbReference type="Proteomes" id="UP001379533">
    <property type="component" value="Chromosome"/>
</dbReference>
<gene>
    <name evidence="6" type="ORF">LZC95_28645</name>
</gene>
<accession>A0ABZ2JVD8</accession>
<evidence type="ECO:0000256" key="2">
    <source>
        <dbReference type="ARBA" id="ARBA00022692"/>
    </source>
</evidence>
<evidence type="ECO:0000256" key="5">
    <source>
        <dbReference type="SAM" id="Phobius"/>
    </source>
</evidence>
<keyword evidence="3 5" id="KW-1133">Transmembrane helix</keyword>
<name>A0ABZ2JVD8_9BACT</name>
<sequence length="55" mass="5657">MAHWTAVFSILAVVAAILGFGGGAAEAVGVAKALFFVFLALALLSALLGRRRPML</sequence>
<evidence type="ECO:0000256" key="3">
    <source>
        <dbReference type="ARBA" id="ARBA00022989"/>
    </source>
</evidence>
<keyword evidence="4 5" id="KW-0472">Membrane</keyword>
<dbReference type="PIRSF" id="PIRSF036466">
    <property type="entry name" value="UCP036466"/>
    <property type="match status" value="1"/>
</dbReference>
<dbReference type="RefSeq" id="WP_394841032.1">
    <property type="nucleotide sequence ID" value="NZ_CP089982.1"/>
</dbReference>